<dbReference type="PANTHER" id="PTHR44846:SF16">
    <property type="entry name" value="TRANSCRIPTIONAL REGULATOR PHNF-RELATED"/>
    <property type="match status" value="1"/>
</dbReference>
<organism evidence="6 7">
    <name type="scientific">Teichococcus rhizosphaerae</name>
    <dbReference type="NCBI Taxonomy" id="1335062"/>
    <lineage>
        <taxon>Bacteria</taxon>
        <taxon>Pseudomonadati</taxon>
        <taxon>Pseudomonadota</taxon>
        <taxon>Alphaproteobacteria</taxon>
        <taxon>Acetobacterales</taxon>
        <taxon>Roseomonadaceae</taxon>
        <taxon>Roseomonas</taxon>
    </lineage>
</organism>
<dbReference type="PANTHER" id="PTHR44846">
    <property type="entry name" value="MANNOSYL-D-GLYCERATE TRANSPORT/METABOLISM SYSTEM REPRESSOR MNGR-RELATED"/>
    <property type="match status" value="1"/>
</dbReference>
<protein>
    <recommendedName>
        <fullName evidence="4">Histidine utilization repressor</fullName>
    </recommendedName>
</protein>
<dbReference type="SMART" id="SM00866">
    <property type="entry name" value="UTRA"/>
    <property type="match status" value="1"/>
</dbReference>
<evidence type="ECO:0000313" key="6">
    <source>
        <dbReference type="EMBL" id="PHK97033.1"/>
    </source>
</evidence>
<dbReference type="PRINTS" id="PR00035">
    <property type="entry name" value="HTHGNTR"/>
</dbReference>
<keyword evidence="2" id="KW-0238">DNA-binding</keyword>
<keyword evidence="3" id="KW-0804">Transcription</keyword>
<feature type="domain" description="HTH gntR-type" evidence="5">
    <location>
        <begin position="17"/>
        <end position="85"/>
    </location>
</feature>
<gene>
    <name evidence="6" type="primary">hutC</name>
    <name evidence="6" type="ORF">CR162_01020</name>
</gene>
<dbReference type="PROSITE" id="PS50949">
    <property type="entry name" value="HTH_GNTR"/>
    <property type="match status" value="1"/>
</dbReference>
<dbReference type="Gene3D" id="3.40.1410.10">
    <property type="entry name" value="Chorismate lyase-like"/>
    <property type="match status" value="1"/>
</dbReference>
<dbReference type="GO" id="GO:0003700">
    <property type="term" value="F:DNA-binding transcription factor activity"/>
    <property type="evidence" value="ECO:0007669"/>
    <property type="project" value="UniProtKB-UniRule"/>
</dbReference>
<evidence type="ECO:0000259" key="5">
    <source>
        <dbReference type="PROSITE" id="PS50949"/>
    </source>
</evidence>
<dbReference type="Gene3D" id="1.10.10.10">
    <property type="entry name" value="Winged helix-like DNA-binding domain superfamily/Winged helix DNA-binding domain"/>
    <property type="match status" value="1"/>
</dbReference>
<dbReference type="InterPro" id="IPR010248">
    <property type="entry name" value="His_ut_repres"/>
</dbReference>
<dbReference type="Proteomes" id="UP000223527">
    <property type="component" value="Unassembled WGS sequence"/>
</dbReference>
<dbReference type="InterPro" id="IPR036390">
    <property type="entry name" value="WH_DNA-bd_sf"/>
</dbReference>
<dbReference type="SMART" id="SM00345">
    <property type="entry name" value="HTH_GNTR"/>
    <property type="match status" value="1"/>
</dbReference>
<dbReference type="RefSeq" id="WP_099093722.1">
    <property type="nucleotide sequence ID" value="NZ_PDNU01000001.1"/>
</dbReference>
<dbReference type="GO" id="GO:0045892">
    <property type="term" value="P:negative regulation of DNA-templated transcription"/>
    <property type="evidence" value="ECO:0007669"/>
    <property type="project" value="UniProtKB-UniRule"/>
</dbReference>
<evidence type="ECO:0000313" key="7">
    <source>
        <dbReference type="Proteomes" id="UP000223527"/>
    </source>
</evidence>
<accession>A0A2C7AH43</accession>
<proteinExistence type="predicted"/>
<dbReference type="GO" id="GO:0003677">
    <property type="term" value="F:DNA binding"/>
    <property type="evidence" value="ECO:0007669"/>
    <property type="project" value="UniProtKB-UniRule"/>
</dbReference>
<dbReference type="NCBIfam" id="TIGR02018">
    <property type="entry name" value="his_ut_repres"/>
    <property type="match status" value="1"/>
</dbReference>
<dbReference type="SUPFAM" id="SSF46785">
    <property type="entry name" value="Winged helix' DNA-binding domain"/>
    <property type="match status" value="1"/>
</dbReference>
<dbReference type="CDD" id="cd07377">
    <property type="entry name" value="WHTH_GntR"/>
    <property type="match status" value="1"/>
</dbReference>
<dbReference type="AlphaFoldDB" id="A0A2C7AH43"/>
<evidence type="ECO:0000256" key="4">
    <source>
        <dbReference type="NCBIfam" id="TIGR02018"/>
    </source>
</evidence>
<sequence length="246" mass="27060">MQAAGRPALLPTPSPATPRYQQIKAFILSRVASGEWGAEDRVPSEHELVRLTGVSRVTVNRALRELADAGLLVRVQGVGTFVAGAKPQSNLLELRDIAEEIGERGGTHGAEVLSLGRLRADAAMAAAFGLPERAELFEVRLVHREDGVAVQFEERLVNPVIAPRFLEQDFTRITPYRYLTSCAPPERVEHVVEATRPAPEIAAALDIPPDEPCLLVHRRTWSWRVVATRAFLTHPGTRYRLGSALD</sequence>
<dbReference type="InterPro" id="IPR011663">
    <property type="entry name" value="UTRA"/>
</dbReference>
<dbReference type="SUPFAM" id="SSF64288">
    <property type="entry name" value="Chorismate lyase-like"/>
    <property type="match status" value="1"/>
</dbReference>
<dbReference type="GO" id="GO:0006547">
    <property type="term" value="P:L-histidine metabolic process"/>
    <property type="evidence" value="ECO:0007669"/>
    <property type="project" value="UniProtKB-UniRule"/>
</dbReference>
<keyword evidence="7" id="KW-1185">Reference proteome</keyword>
<dbReference type="Pfam" id="PF00392">
    <property type="entry name" value="GntR"/>
    <property type="match status" value="1"/>
</dbReference>
<dbReference type="InterPro" id="IPR028978">
    <property type="entry name" value="Chorismate_lyase_/UTRA_dom_sf"/>
</dbReference>
<keyword evidence="1" id="KW-0805">Transcription regulation</keyword>
<dbReference type="InterPro" id="IPR000524">
    <property type="entry name" value="Tscrpt_reg_HTH_GntR"/>
</dbReference>
<name>A0A2C7AH43_9PROT</name>
<dbReference type="InterPro" id="IPR050679">
    <property type="entry name" value="Bact_HTH_transcr_reg"/>
</dbReference>
<reference evidence="6 7" key="1">
    <citation type="submission" date="2017-10" db="EMBL/GenBank/DDBJ databases">
        <authorList>
            <person name="Banno H."/>
            <person name="Chua N.-H."/>
        </authorList>
    </citation>
    <scope>NUCLEOTIDE SEQUENCE [LARGE SCALE GENOMIC DNA]</scope>
    <source>
        <strain evidence="6 7">YW11</strain>
    </source>
</reference>
<comment type="caution">
    <text evidence="6">The sequence shown here is derived from an EMBL/GenBank/DDBJ whole genome shotgun (WGS) entry which is preliminary data.</text>
</comment>
<evidence type="ECO:0000256" key="1">
    <source>
        <dbReference type="ARBA" id="ARBA00023015"/>
    </source>
</evidence>
<dbReference type="InterPro" id="IPR036388">
    <property type="entry name" value="WH-like_DNA-bd_sf"/>
</dbReference>
<evidence type="ECO:0000256" key="2">
    <source>
        <dbReference type="ARBA" id="ARBA00023125"/>
    </source>
</evidence>
<dbReference type="Pfam" id="PF07702">
    <property type="entry name" value="UTRA"/>
    <property type="match status" value="1"/>
</dbReference>
<dbReference type="OrthoDB" id="9808698at2"/>
<evidence type="ECO:0000256" key="3">
    <source>
        <dbReference type="ARBA" id="ARBA00023163"/>
    </source>
</evidence>
<dbReference type="EMBL" id="PDNU01000001">
    <property type="protein sequence ID" value="PHK97033.1"/>
    <property type="molecule type" value="Genomic_DNA"/>
</dbReference>
<dbReference type="FunFam" id="1.10.10.10:FF:000079">
    <property type="entry name" value="GntR family transcriptional regulator"/>
    <property type="match status" value="1"/>
</dbReference>